<keyword evidence="2" id="KW-0813">Transport</keyword>
<dbReference type="SUPFAM" id="SSF52540">
    <property type="entry name" value="P-loop containing nucleoside triphosphate hydrolases"/>
    <property type="match status" value="1"/>
</dbReference>
<keyword evidence="4 10" id="KW-0812">Transmembrane</keyword>
<keyword evidence="8 10" id="KW-1133">Transmembrane helix</keyword>
<keyword evidence="3" id="KW-1003">Cell membrane</keyword>
<dbReference type="PROSITE" id="PS50929">
    <property type="entry name" value="ABC_TM1F"/>
    <property type="match status" value="1"/>
</dbReference>
<feature type="domain" description="ABC transmembrane type-1" evidence="12">
    <location>
        <begin position="179"/>
        <end position="457"/>
    </location>
</feature>
<proteinExistence type="predicted"/>
<comment type="subcellular location">
    <subcellularLocation>
        <location evidence="1">Cell membrane</location>
        <topology evidence="1">Multi-pass membrane protein</topology>
    </subcellularLocation>
</comment>
<dbReference type="Gene3D" id="3.40.50.300">
    <property type="entry name" value="P-loop containing nucleotide triphosphate hydrolases"/>
    <property type="match status" value="1"/>
</dbReference>
<dbReference type="InterPro" id="IPR003593">
    <property type="entry name" value="AAA+_ATPase"/>
</dbReference>
<dbReference type="InterPro" id="IPR036640">
    <property type="entry name" value="ABC1_TM_sf"/>
</dbReference>
<dbReference type="InterPro" id="IPR039421">
    <property type="entry name" value="Type_1_exporter"/>
</dbReference>
<dbReference type="EMBL" id="JACDZE010000001">
    <property type="protein sequence ID" value="MBA5629237.1"/>
    <property type="molecule type" value="Genomic_DNA"/>
</dbReference>
<dbReference type="Pfam" id="PF00005">
    <property type="entry name" value="ABC_tran"/>
    <property type="match status" value="1"/>
</dbReference>
<dbReference type="Gene3D" id="1.20.1560.10">
    <property type="entry name" value="ABC transporter type 1, transmembrane domain"/>
    <property type="match status" value="1"/>
</dbReference>
<dbReference type="GO" id="GO:0005524">
    <property type="term" value="F:ATP binding"/>
    <property type="evidence" value="ECO:0007669"/>
    <property type="project" value="UniProtKB-KW"/>
</dbReference>
<reference evidence="14 15" key="1">
    <citation type="submission" date="2020-07" db="EMBL/GenBank/DDBJ databases">
        <title>Moheibacter lacus sp. nov., a member of the family Flavobacteriaceae isolated from freshwater lake sediment.</title>
        <authorList>
            <person name="Liu Y."/>
        </authorList>
    </citation>
    <scope>NUCLEOTIDE SEQUENCE [LARGE SCALE GENOMIC DNA]</scope>
    <source>
        <strain evidence="14 15">BDHS18</strain>
    </source>
</reference>
<dbReference type="SUPFAM" id="SSF90123">
    <property type="entry name" value="ABC transporter transmembrane region"/>
    <property type="match status" value="1"/>
</dbReference>
<feature type="transmembrane region" description="Helical" evidence="10">
    <location>
        <begin position="209"/>
        <end position="230"/>
    </location>
</feature>
<evidence type="ECO:0000256" key="9">
    <source>
        <dbReference type="ARBA" id="ARBA00023136"/>
    </source>
</evidence>
<dbReference type="GO" id="GO:0008233">
    <property type="term" value="F:peptidase activity"/>
    <property type="evidence" value="ECO:0007669"/>
    <property type="project" value="InterPro"/>
</dbReference>
<protein>
    <submittedName>
        <fullName evidence="14">Peptidase domain-containing ABC transporter</fullName>
    </submittedName>
</protein>
<dbReference type="GO" id="GO:0005886">
    <property type="term" value="C:plasma membrane"/>
    <property type="evidence" value="ECO:0007669"/>
    <property type="project" value="UniProtKB-SubCell"/>
</dbReference>
<dbReference type="InterPro" id="IPR005074">
    <property type="entry name" value="Peptidase_C39"/>
</dbReference>
<comment type="caution">
    <text evidence="14">The sequence shown here is derived from an EMBL/GenBank/DDBJ whole genome shotgun (WGS) entry which is preliminary data.</text>
</comment>
<evidence type="ECO:0000259" key="11">
    <source>
        <dbReference type="PROSITE" id="PS50893"/>
    </source>
</evidence>
<dbReference type="CDD" id="cd18571">
    <property type="entry name" value="ABC_6TM_peptidase_like"/>
    <property type="match status" value="1"/>
</dbReference>
<evidence type="ECO:0000313" key="14">
    <source>
        <dbReference type="EMBL" id="MBA5629237.1"/>
    </source>
</evidence>
<dbReference type="InterPro" id="IPR003439">
    <property type="entry name" value="ABC_transporter-like_ATP-bd"/>
</dbReference>
<dbReference type="Proteomes" id="UP000552241">
    <property type="component" value="Unassembled WGS sequence"/>
</dbReference>
<feature type="transmembrane region" description="Helical" evidence="10">
    <location>
        <begin position="286"/>
        <end position="308"/>
    </location>
</feature>
<keyword evidence="9 10" id="KW-0472">Membrane</keyword>
<evidence type="ECO:0000256" key="2">
    <source>
        <dbReference type="ARBA" id="ARBA00022448"/>
    </source>
</evidence>
<organism evidence="14 15">
    <name type="scientific">Moheibacter lacus</name>
    <dbReference type="NCBI Taxonomy" id="2745851"/>
    <lineage>
        <taxon>Bacteria</taxon>
        <taxon>Pseudomonadati</taxon>
        <taxon>Bacteroidota</taxon>
        <taxon>Flavobacteriia</taxon>
        <taxon>Flavobacteriales</taxon>
        <taxon>Weeksellaceae</taxon>
        <taxon>Moheibacter</taxon>
    </lineage>
</organism>
<dbReference type="GO" id="GO:0015421">
    <property type="term" value="F:ABC-type oligopeptide transporter activity"/>
    <property type="evidence" value="ECO:0007669"/>
    <property type="project" value="TreeGrafter"/>
</dbReference>
<evidence type="ECO:0000256" key="6">
    <source>
        <dbReference type="ARBA" id="ARBA00022801"/>
    </source>
</evidence>
<evidence type="ECO:0000256" key="7">
    <source>
        <dbReference type="ARBA" id="ARBA00022840"/>
    </source>
</evidence>
<dbReference type="PROSITE" id="PS50893">
    <property type="entry name" value="ABC_TRANSPORTER_2"/>
    <property type="match status" value="1"/>
</dbReference>
<evidence type="ECO:0000256" key="5">
    <source>
        <dbReference type="ARBA" id="ARBA00022741"/>
    </source>
</evidence>
<evidence type="ECO:0000256" key="1">
    <source>
        <dbReference type="ARBA" id="ARBA00004651"/>
    </source>
</evidence>
<dbReference type="InterPro" id="IPR011527">
    <property type="entry name" value="ABC1_TM_dom"/>
</dbReference>
<name>A0A838ZPB2_9FLAO</name>
<dbReference type="InterPro" id="IPR017871">
    <property type="entry name" value="ABC_transporter-like_CS"/>
</dbReference>
<keyword evidence="7" id="KW-0067">ATP-binding</keyword>
<keyword evidence="5" id="KW-0547">Nucleotide-binding</keyword>
<feature type="domain" description="Peptidase C39" evidence="13">
    <location>
        <begin position="13"/>
        <end position="133"/>
    </location>
</feature>
<dbReference type="GO" id="GO:0006508">
    <property type="term" value="P:proteolysis"/>
    <property type="evidence" value="ECO:0007669"/>
    <property type="project" value="InterPro"/>
</dbReference>
<sequence length="740" mass="84234">MLKKRKAFPFYRQHDQYDCGPTCLRMIAKYYGKTFDIERLRTVCSITMEGVSARGIVEGAEAIGIQALPALVDFETLKNEAPLPCITYWRDRHFLIVYRITNKWVYVADSLHGLVRYSHEDYIRRWQNRKDDDVNQKGIIILLEPTPDFYHQEGDKKGKGGLSMLSSYVSKDKRYIFQIVLGLLGGTIIQLAFPFLTQAVVDKGIANQDLSFILVILIAQITLFLSSTIFSLIQSWLLLFVGTRASILIATDYLRKLLSKSLSFFDSKTSGDILQRINDSSRIERLISTAPSTIFSYLNAIVFLFILLYYDTTIFLVFLAGIILYIVWVQYFMKRREELDYKRFEENAGTNTSLMQIVNGIQEVKVNNSELRRIWSWEEIRIRLYKTSISNLKLAQFQTIGGNTINESKNILITFLAAKGVIDGNITLGMMLAIQYIVGQINVPLNSFIQFLRDLQDARLSVERFTDIDFQTDEEKILNQKDLIRAKSEPQDIRLENLSFRYGGNRSPMILKNISLTIPKGKVTAIVGMSGGGKTTLLKLLLKLYLPTEGGIYIDNVNLNLIDTHSWRQLCGNVMQDGYIFSDTVARNITESNTFGDYDEERILQAVKIANIYDFIEEHPSGYNARIGPPGSSGRSLSGGQAQRILLARAIYKDPKYIFLDEATSALDANNEMTIMQNLKAFYENKTVIIVAHRLSTVRDADQIVVLDGGEVAEIGKHQDLIDQKGKYYTLVKNQLEISR</sequence>
<gene>
    <name evidence="14" type="ORF">HU137_05565</name>
</gene>
<dbReference type="Pfam" id="PF00664">
    <property type="entry name" value="ABC_membrane"/>
    <property type="match status" value="1"/>
</dbReference>
<dbReference type="Pfam" id="PF03412">
    <property type="entry name" value="Peptidase_C39"/>
    <property type="match status" value="1"/>
</dbReference>
<dbReference type="PROSITE" id="PS00211">
    <property type="entry name" value="ABC_TRANSPORTER_1"/>
    <property type="match status" value="1"/>
</dbReference>
<dbReference type="PANTHER" id="PTHR43394:SF1">
    <property type="entry name" value="ATP-BINDING CASSETTE SUB-FAMILY B MEMBER 10, MITOCHONDRIAL"/>
    <property type="match status" value="1"/>
</dbReference>
<dbReference type="PANTHER" id="PTHR43394">
    <property type="entry name" value="ATP-DEPENDENT PERMEASE MDL1, MITOCHONDRIAL"/>
    <property type="match status" value="1"/>
</dbReference>
<dbReference type="InterPro" id="IPR027417">
    <property type="entry name" value="P-loop_NTPase"/>
</dbReference>
<feature type="domain" description="ABC transporter" evidence="11">
    <location>
        <begin position="493"/>
        <end position="734"/>
    </location>
</feature>
<evidence type="ECO:0000256" key="8">
    <source>
        <dbReference type="ARBA" id="ARBA00022989"/>
    </source>
</evidence>
<dbReference type="CDD" id="cd02418">
    <property type="entry name" value="Peptidase_C39B"/>
    <property type="match status" value="1"/>
</dbReference>
<feature type="transmembrane region" description="Helical" evidence="10">
    <location>
        <begin position="314"/>
        <end position="333"/>
    </location>
</feature>
<dbReference type="FunFam" id="3.40.50.300:FF:000299">
    <property type="entry name" value="ABC transporter ATP-binding protein/permease"/>
    <property type="match status" value="1"/>
</dbReference>
<feature type="transmembrane region" description="Helical" evidence="10">
    <location>
        <begin position="175"/>
        <end position="197"/>
    </location>
</feature>
<dbReference type="GO" id="GO:0016887">
    <property type="term" value="F:ATP hydrolysis activity"/>
    <property type="evidence" value="ECO:0007669"/>
    <property type="project" value="InterPro"/>
</dbReference>
<evidence type="ECO:0000259" key="13">
    <source>
        <dbReference type="PROSITE" id="PS50990"/>
    </source>
</evidence>
<dbReference type="SMART" id="SM00382">
    <property type="entry name" value="AAA"/>
    <property type="match status" value="1"/>
</dbReference>
<evidence type="ECO:0000256" key="4">
    <source>
        <dbReference type="ARBA" id="ARBA00022692"/>
    </source>
</evidence>
<dbReference type="PROSITE" id="PS50990">
    <property type="entry name" value="PEPTIDASE_C39"/>
    <property type="match status" value="1"/>
</dbReference>
<evidence type="ECO:0000313" key="15">
    <source>
        <dbReference type="Proteomes" id="UP000552241"/>
    </source>
</evidence>
<accession>A0A838ZPB2</accession>
<keyword evidence="6" id="KW-0378">Hydrolase</keyword>
<evidence type="ECO:0000256" key="10">
    <source>
        <dbReference type="SAM" id="Phobius"/>
    </source>
</evidence>
<dbReference type="AlphaFoldDB" id="A0A838ZPB2"/>
<dbReference type="Gene3D" id="3.90.70.10">
    <property type="entry name" value="Cysteine proteinases"/>
    <property type="match status" value="1"/>
</dbReference>
<evidence type="ECO:0000256" key="3">
    <source>
        <dbReference type="ARBA" id="ARBA00022475"/>
    </source>
</evidence>
<evidence type="ECO:0000259" key="12">
    <source>
        <dbReference type="PROSITE" id="PS50929"/>
    </source>
</evidence>
<keyword evidence="15" id="KW-1185">Reference proteome</keyword>